<evidence type="ECO:0000259" key="1">
    <source>
        <dbReference type="PROSITE" id="PS51750"/>
    </source>
</evidence>
<organism evidence="2 3">
    <name type="scientific">Oleidesulfovibrio alaskensis (strain ATCC BAA-1058 / DSM 17464 / G20)</name>
    <name type="common">Desulfovibrio alaskensis</name>
    <dbReference type="NCBI Taxonomy" id="207559"/>
    <lineage>
        <taxon>Bacteria</taxon>
        <taxon>Pseudomonadati</taxon>
        <taxon>Thermodesulfobacteriota</taxon>
        <taxon>Desulfovibrionia</taxon>
        <taxon>Desulfovibrionales</taxon>
        <taxon>Desulfovibrionaceae</taxon>
        <taxon>Oleidesulfovibrio</taxon>
    </lineage>
</organism>
<dbReference type="STRING" id="207559.Dde_2805"/>
<sequence>MDVFLVVLVSGKASVIAFGTVRVLKGEGGGEIWFVAKDVCDALTIDTSNLSKLLDDDERSTCPVQYTDQVRAVSIINESGLYSLILRSRKPEAKRFKKWQPRDRP</sequence>
<dbReference type="Proteomes" id="UP000002710">
    <property type="component" value="Chromosome"/>
</dbReference>
<dbReference type="PROSITE" id="PS51750">
    <property type="entry name" value="BRO_N"/>
    <property type="match status" value="1"/>
</dbReference>
<accession>Q30XJ6</accession>
<protein>
    <submittedName>
        <fullName evidence="2">Prophage antirepressor</fullName>
    </submittedName>
</protein>
<dbReference type="PANTHER" id="PTHR36180:SF2">
    <property type="entry name" value="BRO FAMILY PROTEIN"/>
    <property type="match status" value="1"/>
</dbReference>
<dbReference type="EMBL" id="CP000112">
    <property type="protein sequence ID" value="ABB39600.1"/>
    <property type="molecule type" value="Genomic_DNA"/>
</dbReference>
<feature type="domain" description="Bro-N" evidence="1">
    <location>
        <begin position="15"/>
        <end position="105"/>
    </location>
</feature>
<dbReference type="InterPro" id="IPR003497">
    <property type="entry name" value="BRO_N_domain"/>
</dbReference>
<dbReference type="Pfam" id="PF02498">
    <property type="entry name" value="Bro-N"/>
    <property type="match status" value="1"/>
</dbReference>
<name>Q30XJ6_OLEA2</name>
<dbReference type="eggNOG" id="COG3617">
    <property type="taxonomic scope" value="Bacteria"/>
</dbReference>
<reference evidence="2 3" key="1">
    <citation type="journal article" date="2011" name="J. Bacteriol.">
        <title>Complete genome sequence and updated annotation of Desulfovibrio alaskensis G20.</title>
        <authorList>
            <person name="Hauser L.J."/>
            <person name="Land M.L."/>
            <person name="Brown S.D."/>
            <person name="Larimer F."/>
            <person name="Keller K.L."/>
            <person name="Rapp-Giles B.J."/>
            <person name="Price M.N."/>
            <person name="Lin M."/>
            <person name="Bruce D.C."/>
            <person name="Detter J.C."/>
            <person name="Tapia R."/>
            <person name="Han C.S."/>
            <person name="Goodwin L.A."/>
            <person name="Cheng J.F."/>
            <person name="Pitluck S."/>
            <person name="Copeland A."/>
            <person name="Lucas S."/>
            <person name="Nolan M."/>
            <person name="Lapidus A.L."/>
            <person name="Palumbo A.V."/>
            <person name="Wall J.D."/>
        </authorList>
    </citation>
    <scope>NUCLEOTIDE SEQUENCE [LARGE SCALE GENOMIC DNA]</scope>
    <source>
        <strain evidence="3">ATCC BAA 1058 / DSM 17464 / G20</strain>
    </source>
</reference>
<dbReference type="KEGG" id="dde:Dde_2805"/>
<proteinExistence type="predicted"/>
<dbReference type="RefSeq" id="WP_011368610.1">
    <property type="nucleotide sequence ID" value="NC_007519.1"/>
</dbReference>
<dbReference type="PANTHER" id="PTHR36180">
    <property type="entry name" value="DNA-BINDING PROTEIN-RELATED-RELATED"/>
    <property type="match status" value="1"/>
</dbReference>
<evidence type="ECO:0000313" key="2">
    <source>
        <dbReference type="EMBL" id="ABB39600.1"/>
    </source>
</evidence>
<dbReference type="SMART" id="SM01040">
    <property type="entry name" value="Bro-N"/>
    <property type="match status" value="1"/>
</dbReference>
<dbReference type="AlphaFoldDB" id="Q30XJ6"/>
<dbReference type="HOGENOM" id="CLU_046670_12_3_7"/>
<keyword evidence="3" id="KW-1185">Reference proteome</keyword>
<gene>
    <name evidence="2" type="ordered locus">Dde_2805</name>
</gene>
<evidence type="ECO:0000313" key="3">
    <source>
        <dbReference type="Proteomes" id="UP000002710"/>
    </source>
</evidence>